<dbReference type="Pfam" id="PF05773">
    <property type="entry name" value="RWD"/>
    <property type="match status" value="1"/>
</dbReference>
<dbReference type="SUPFAM" id="SSF57850">
    <property type="entry name" value="RING/U-box"/>
    <property type="match status" value="4"/>
</dbReference>
<dbReference type="InterPro" id="IPR016135">
    <property type="entry name" value="UBQ-conjugating_enzyme/RWD"/>
</dbReference>
<comment type="similarity">
    <text evidence="5">Belongs to the RBR family. Ariadne subfamily.</text>
</comment>
<name>A0A5J9SLT4_9POAL</name>
<dbReference type="SUPFAM" id="SSF54495">
    <property type="entry name" value="UBC-like"/>
    <property type="match status" value="1"/>
</dbReference>
<dbReference type="GO" id="GO:0061630">
    <property type="term" value="F:ubiquitin protein ligase activity"/>
    <property type="evidence" value="ECO:0007669"/>
    <property type="project" value="UniProtKB-EC"/>
</dbReference>
<keyword evidence="19" id="KW-1185">Reference proteome</keyword>
<dbReference type="PROSITE" id="PS50908">
    <property type="entry name" value="RWD"/>
    <property type="match status" value="1"/>
</dbReference>
<keyword evidence="10 14" id="KW-0863">Zinc-finger</keyword>
<feature type="domain" description="RWD" evidence="16">
    <location>
        <begin position="56"/>
        <end position="193"/>
    </location>
</feature>
<sequence length="562" mass="62985">MSGEPSSSAQPDEVGAGFWVAGDEAAAWLKAMLDESRVEDEVSEEQFQVNNQIQEDEVLALQAIYGDDMVIFDNMDGLRFFQISLHYQLQGQIKVYLNVCPNEATETGDDEDDNDRLLYACNLQHLPPVVLTCLLPGGYPSSCPPYFVVVAKWLDEPEVSRFCSVLDEIWTELPGQEVVYRWADWLCSSSWSCIASDDQLVLGPDANSTGGDERAIGRSRILDSTIPRMRDYSDETALQVFDQSIHECGVCFGEDAGSNFVKLPCDHSFCVKCMESYCSIHVKEGSVTRLTCPDTSCRSPLPPSALRRLLGEDGYARWESLALRRTLDTMPDVAYCPRCNAACVASGDDAQCSACFFTFCAQCGDRRHVGGACVLPEEKLADLLEQQKQARPSVRDLVNMSEEQERLEQRKVEELLSLREVLRSTRQCPSCRMAIAKIEGCNKMVCHNCGQFFCYRCNRAISGYQHFENGECGLFQRVGKGRLPGMMNNNHDLDEDVEIKEPGWIRAIRYPCPTCGRKRTKAAGGNNHLVCRECRTQYCALCFKRVWKASEHYGLSGCQQNS</sequence>
<dbReference type="PANTHER" id="PTHR11685">
    <property type="entry name" value="RBR FAMILY RING FINGER AND IBR DOMAIN-CONTAINING"/>
    <property type="match status" value="1"/>
</dbReference>
<evidence type="ECO:0000256" key="11">
    <source>
        <dbReference type="ARBA" id="ARBA00022786"/>
    </source>
</evidence>
<comment type="caution">
    <text evidence="18">The sequence shown here is derived from an EMBL/GenBank/DDBJ whole genome shotgun (WGS) entry which is preliminary data.</text>
</comment>
<dbReference type="GO" id="GO:0008270">
    <property type="term" value="F:zinc ion binding"/>
    <property type="evidence" value="ECO:0007669"/>
    <property type="project" value="UniProtKB-KW"/>
</dbReference>
<dbReference type="Gene3D" id="3.10.110.10">
    <property type="entry name" value="Ubiquitin Conjugating Enzyme"/>
    <property type="match status" value="1"/>
</dbReference>
<comment type="cofactor">
    <cofactor evidence="2">
        <name>Zn(2+)</name>
        <dbReference type="ChEBI" id="CHEBI:29105"/>
    </cofactor>
</comment>
<feature type="domain" description="RING-type" evidence="15">
    <location>
        <begin position="248"/>
        <end position="293"/>
    </location>
</feature>
<evidence type="ECO:0000256" key="6">
    <source>
        <dbReference type="ARBA" id="ARBA00012251"/>
    </source>
</evidence>
<dbReference type="Gene3D" id="3.30.40.10">
    <property type="entry name" value="Zinc/RING finger domain, C3HC4 (zinc finger)"/>
    <property type="match status" value="1"/>
</dbReference>
<evidence type="ECO:0000256" key="1">
    <source>
        <dbReference type="ARBA" id="ARBA00001798"/>
    </source>
</evidence>
<dbReference type="SMART" id="SM00647">
    <property type="entry name" value="IBR"/>
    <property type="match status" value="2"/>
</dbReference>
<evidence type="ECO:0000256" key="3">
    <source>
        <dbReference type="ARBA" id="ARBA00003976"/>
    </source>
</evidence>
<feature type="domain" description="RING-type" evidence="17">
    <location>
        <begin position="244"/>
        <end position="476"/>
    </location>
</feature>
<dbReference type="PROSITE" id="PS51873">
    <property type="entry name" value="TRIAD"/>
    <property type="match status" value="1"/>
</dbReference>
<dbReference type="InterPro" id="IPR013083">
    <property type="entry name" value="Znf_RING/FYVE/PHD"/>
</dbReference>
<organism evidence="18 19">
    <name type="scientific">Eragrostis curvula</name>
    <name type="common">weeping love grass</name>
    <dbReference type="NCBI Taxonomy" id="38414"/>
    <lineage>
        <taxon>Eukaryota</taxon>
        <taxon>Viridiplantae</taxon>
        <taxon>Streptophyta</taxon>
        <taxon>Embryophyta</taxon>
        <taxon>Tracheophyta</taxon>
        <taxon>Spermatophyta</taxon>
        <taxon>Magnoliopsida</taxon>
        <taxon>Liliopsida</taxon>
        <taxon>Poales</taxon>
        <taxon>Poaceae</taxon>
        <taxon>PACMAD clade</taxon>
        <taxon>Chloridoideae</taxon>
        <taxon>Eragrostideae</taxon>
        <taxon>Eragrostidinae</taxon>
        <taxon>Eragrostis</taxon>
    </lineage>
</organism>
<dbReference type="Proteomes" id="UP000324897">
    <property type="component" value="Unassembled WGS sequence"/>
</dbReference>
<dbReference type="InterPro" id="IPR017907">
    <property type="entry name" value="Znf_RING_CS"/>
</dbReference>
<evidence type="ECO:0000256" key="10">
    <source>
        <dbReference type="ARBA" id="ARBA00022771"/>
    </source>
</evidence>
<dbReference type="SMART" id="SM00184">
    <property type="entry name" value="RING"/>
    <property type="match status" value="3"/>
</dbReference>
<dbReference type="InterPro" id="IPR002867">
    <property type="entry name" value="IBR_dom"/>
</dbReference>
<dbReference type="InterPro" id="IPR044066">
    <property type="entry name" value="TRIAD_supradom"/>
</dbReference>
<proteinExistence type="inferred from homology"/>
<dbReference type="InterPro" id="IPR001841">
    <property type="entry name" value="Znf_RING"/>
</dbReference>
<evidence type="ECO:0000256" key="9">
    <source>
        <dbReference type="ARBA" id="ARBA00022737"/>
    </source>
</evidence>
<evidence type="ECO:0000313" key="18">
    <source>
        <dbReference type="EMBL" id="TVT99969.1"/>
    </source>
</evidence>
<dbReference type="InterPro" id="IPR006575">
    <property type="entry name" value="RWD_dom"/>
</dbReference>
<evidence type="ECO:0000256" key="8">
    <source>
        <dbReference type="ARBA" id="ARBA00022723"/>
    </source>
</evidence>
<dbReference type="PROSITE" id="PS00518">
    <property type="entry name" value="ZF_RING_1"/>
    <property type="match status" value="1"/>
</dbReference>
<evidence type="ECO:0000256" key="13">
    <source>
        <dbReference type="ARBA" id="ARBA00044508"/>
    </source>
</evidence>
<dbReference type="SMART" id="SM00591">
    <property type="entry name" value="RWD"/>
    <property type="match status" value="1"/>
</dbReference>
<gene>
    <name evidence="18" type="ORF">EJB05_54640</name>
</gene>
<evidence type="ECO:0000256" key="4">
    <source>
        <dbReference type="ARBA" id="ARBA00004906"/>
    </source>
</evidence>
<dbReference type="CDD" id="cd20341">
    <property type="entry name" value="BRcat_RBR_RNF14"/>
    <property type="match status" value="1"/>
</dbReference>
<comment type="pathway">
    <text evidence="4">Protein modification; protein ubiquitination.</text>
</comment>
<evidence type="ECO:0000256" key="2">
    <source>
        <dbReference type="ARBA" id="ARBA00001947"/>
    </source>
</evidence>
<dbReference type="Pfam" id="PF26200">
    <property type="entry name" value="Rcat_RNF216"/>
    <property type="match status" value="1"/>
</dbReference>
<dbReference type="Gene3D" id="1.20.120.1750">
    <property type="match status" value="2"/>
</dbReference>
<dbReference type="PROSITE" id="PS50089">
    <property type="entry name" value="ZF_RING_2"/>
    <property type="match status" value="1"/>
</dbReference>
<evidence type="ECO:0000259" key="15">
    <source>
        <dbReference type="PROSITE" id="PS50089"/>
    </source>
</evidence>
<dbReference type="GO" id="GO:0016567">
    <property type="term" value="P:protein ubiquitination"/>
    <property type="evidence" value="ECO:0007669"/>
    <property type="project" value="InterPro"/>
</dbReference>
<dbReference type="AlphaFoldDB" id="A0A5J9SLT4"/>
<dbReference type="CDD" id="cd23821">
    <property type="entry name" value="RWD_IMPACT"/>
    <property type="match status" value="1"/>
</dbReference>
<dbReference type="FunFam" id="3.30.40.10:FF:000358">
    <property type="entry name" value="RBR-type E3 ubiquitin transferase"/>
    <property type="match status" value="1"/>
</dbReference>
<protein>
    <recommendedName>
        <fullName evidence="6">RBR-type E3 ubiquitin transferase</fullName>
        <ecNumber evidence="6">2.3.2.31</ecNumber>
    </recommendedName>
</protein>
<comment type="function">
    <text evidence="3">Might act as an E3 ubiquitin-protein ligase, or as part of E3 complex, which accepts ubiquitin from specific E2 ubiquitin-conjugating enzymes and then transfers it to substrates.</text>
</comment>
<evidence type="ECO:0000256" key="14">
    <source>
        <dbReference type="PROSITE-ProRule" id="PRU00175"/>
    </source>
</evidence>
<comment type="catalytic activity">
    <reaction evidence="1">
        <text>[E2 ubiquitin-conjugating enzyme]-S-ubiquitinyl-L-cysteine + [acceptor protein]-L-lysine = [E2 ubiquitin-conjugating enzyme]-L-cysteine + [acceptor protein]-N(6)-ubiquitinyl-L-lysine.</text>
        <dbReference type="EC" id="2.3.2.31"/>
    </reaction>
</comment>
<reference evidence="18 19" key="1">
    <citation type="journal article" date="2019" name="Sci. Rep.">
        <title>A high-quality genome of Eragrostis curvula grass provides insights into Poaceae evolution and supports new strategies to enhance forage quality.</title>
        <authorList>
            <person name="Carballo J."/>
            <person name="Santos B.A.C.M."/>
            <person name="Zappacosta D."/>
            <person name="Garbus I."/>
            <person name="Selva J.P."/>
            <person name="Gallo C.A."/>
            <person name="Diaz A."/>
            <person name="Albertini E."/>
            <person name="Caccamo M."/>
            <person name="Echenique V."/>
        </authorList>
    </citation>
    <scope>NUCLEOTIDE SEQUENCE [LARGE SCALE GENOMIC DNA]</scope>
    <source>
        <strain evidence="19">cv. Victoria</strain>
        <tissue evidence="18">Leaf</tissue>
    </source>
</reference>
<dbReference type="Gramene" id="TVT99969">
    <property type="protein sequence ID" value="TVT99969"/>
    <property type="gene ID" value="EJB05_54640"/>
</dbReference>
<keyword evidence="12" id="KW-0862">Zinc</keyword>
<evidence type="ECO:0000256" key="7">
    <source>
        <dbReference type="ARBA" id="ARBA00022679"/>
    </source>
</evidence>
<dbReference type="CDD" id="cd20354">
    <property type="entry name" value="Rcat_RBR_RNF14"/>
    <property type="match status" value="1"/>
</dbReference>
<dbReference type="Pfam" id="PF01485">
    <property type="entry name" value="IBR"/>
    <property type="match status" value="1"/>
</dbReference>
<evidence type="ECO:0000256" key="5">
    <source>
        <dbReference type="ARBA" id="ARBA00005884"/>
    </source>
</evidence>
<evidence type="ECO:0000259" key="16">
    <source>
        <dbReference type="PROSITE" id="PS50908"/>
    </source>
</evidence>
<dbReference type="InterPro" id="IPR047548">
    <property type="entry name" value="Rcat_RBR_RNF14"/>
</dbReference>
<keyword evidence="11" id="KW-0833">Ubl conjugation pathway</keyword>
<evidence type="ECO:0000313" key="19">
    <source>
        <dbReference type="Proteomes" id="UP000324897"/>
    </source>
</evidence>
<dbReference type="EC" id="2.3.2.31" evidence="6"/>
<evidence type="ECO:0000259" key="17">
    <source>
        <dbReference type="PROSITE" id="PS51873"/>
    </source>
</evidence>
<keyword evidence="7" id="KW-0808">Transferase</keyword>
<dbReference type="FunFam" id="3.10.110.10:FF:000083">
    <property type="entry name" value="RBR-type E3 ubiquitin transferase"/>
    <property type="match status" value="1"/>
</dbReference>
<evidence type="ECO:0000256" key="12">
    <source>
        <dbReference type="ARBA" id="ARBA00022833"/>
    </source>
</evidence>
<dbReference type="EMBL" id="RWGY01000652">
    <property type="protein sequence ID" value="TVT99969.1"/>
    <property type="molecule type" value="Genomic_DNA"/>
</dbReference>
<accession>A0A5J9SLT4</accession>
<keyword evidence="8" id="KW-0479">Metal-binding</keyword>
<dbReference type="OrthoDB" id="1431934at2759"/>
<keyword evidence="9" id="KW-0677">Repeat</keyword>
<comment type="similarity">
    <text evidence="13">Belongs to the RBR family. RNF14 subfamily.</text>
</comment>
<dbReference type="InterPro" id="IPR031127">
    <property type="entry name" value="E3_UB_ligase_RBR"/>
</dbReference>